<dbReference type="Pfam" id="PF13918">
    <property type="entry name" value="PLDc_3"/>
    <property type="match status" value="1"/>
</dbReference>
<feature type="transmembrane region" description="Helical" evidence="2">
    <location>
        <begin position="39"/>
        <end position="58"/>
    </location>
</feature>
<feature type="domain" description="PLD phosphodiesterase" evidence="3">
    <location>
        <begin position="197"/>
        <end position="224"/>
    </location>
</feature>
<dbReference type="CDD" id="cd09107">
    <property type="entry name" value="PLDc_vPLD3_4_5_like_2"/>
    <property type="match status" value="1"/>
</dbReference>
<keyword evidence="2" id="KW-0812">Transmembrane</keyword>
<evidence type="ECO:0000256" key="1">
    <source>
        <dbReference type="ARBA" id="ARBA00008664"/>
    </source>
</evidence>
<dbReference type="SUPFAM" id="SSF56024">
    <property type="entry name" value="Phospholipase D/nuclease"/>
    <property type="match status" value="2"/>
</dbReference>
<dbReference type="OrthoDB" id="1923775at2759"/>
<dbReference type="OMA" id="WTHFIPN"/>
<comment type="similarity">
    <text evidence="1">Belongs to the phospholipase D family.</text>
</comment>
<evidence type="ECO:0000313" key="4">
    <source>
        <dbReference type="EMBL" id="RMX47952.1"/>
    </source>
</evidence>
<keyword evidence="2" id="KW-0472">Membrane</keyword>
<dbReference type="Pfam" id="PF00614">
    <property type="entry name" value="PLDc"/>
    <property type="match status" value="1"/>
</dbReference>
<name>A0A3M6U2R7_POCDA</name>
<reference evidence="4 5" key="1">
    <citation type="journal article" date="2018" name="Sci. Rep.">
        <title>Comparative analysis of the Pocillopora damicornis genome highlights role of immune system in coral evolution.</title>
        <authorList>
            <person name="Cunning R."/>
            <person name="Bay R.A."/>
            <person name="Gillette P."/>
            <person name="Baker A.C."/>
            <person name="Traylor-Knowles N."/>
        </authorList>
    </citation>
    <scope>NUCLEOTIDE SEQUENCE [LARGE SCALE GENOMIC DNA]</scope>
    <source>
        <strain evidence="4">RSMAS</strain>
        <tissue evidence="4">Whole animal</tissue>
    </source>
</reference>
<dbReference type="STRING" id="46731.A0A3M6U2R7"/>
<evidence type="ECO:0000256" key="2">
    <source>
        <dbReference type="SAM" id="Phobius"/>
    </source>
</evidence>
<sequence length="479" mass="54231">MARGDSYMLMREETNPNVFVVQSKQARAPIASMERTRKLLIAFVIVMGILIIFLVVVLEHIIKSSNAKTEQTTGPFSSNCTITLVESIPENVTFSAGSVQNPSIYDGWMNLLDIAEERIDIASFYWTLQGSDTKTTDYSTEEGETVFKKLQDVAKAGVKIRIVQTPPTDAFPQIDTNILSKEGLADVRSLNITRLVGSGILHTKMWLVDGKHFYVGSANQDWRALTQVQELGLITYNCSLMANDMSKIFEVYWDLAKDTKIPNPWPKKYQTTINVDSPAQIKFNGSNAASVYLSSSPPKFCPPGRTDDLSAIIRVIDSATKFVFVSVMDYFPTTLYTRQRTYWPVIDDALRRAAFDRKVHVRLMASLWNHTRSDMKNYLRSLAALNYANDAYVQVRLYSVPPYTKEIPFTRVNHNKYMVTESVAYIGTSNWSADYFLYTGGIGYVINETGNSSNVRAQLQAVFERNWYSNFTTPIYDKD</sequence>
<dbReference type="InterPro" id="IPR032803">
    <property type="entry name" value="PLDc_3"/>
</dbReference>
<organism evidence="4 5">
    <name type="scientific">Pocillopora damicornis</name>
    <name type="common">Cauliflower coral</name>
    <name type="synonym">Millepora damicornis</name>
    <dbReference type="NCBI Taxonomy" id="46731"/>
    <lineage>
        <taxon>Eukaryota</taxon>
        <taxon>Metazoa</taxon>
        <taxon>Cnidaria</taxon>
        <taxon>Anthozoa</taxon>
        <taxon>Hexacorallia</taxon>
        <taxon>Scleractinia</taxon>
        <taxon>Astrocoeniina</taxon>
        <taxon>Pocilloporidae</taxon>
        <taxon>Pocillopora</taxon>
    </lineage>
</organism>
<dbReference type="AlphaFoldDB" id="A0A3M6U2R7"/>
<protein>
    <recommendedName>
        <fullName evidence="3">PLD phosphodiesterase domain-containing protein</fullName>
    </recommendedName>
</protein>
<dbReference type="Proteomes" id="UP000275408">
    <property type="component" value="Unassembled WGS sequence"/>
</dbReference>
<gene>
    <name evidence="4" type="ORF">pdam_00005331</name>
</gene>
<dbReference type="EMBL" id="RCHS01002320">
    <property type="protein sequence ID" value="RMX47952.1"/>
    <property type="molecule type" value="Genomic_DNA"/>
</dbReference>
<dbReference type="PANTHER" id="PTHR10185:SF17">
    <property type="entry name" value="GM01519P-RELATED"/>
    <property type="match status" value="1"/>
</dbReference>
<evidence type="ECO:0000259" key="3">
    <source>
        <dbReference type="PROSITE" id="PS50035"/>
    </source>
</evidence>
<dbReference type="InterPro" id="IPR001736">
    <property type="entry name" value="PLipase_D/transphosphatidylase"/>
</dbReference>
<dbReference type="GO" id="GO:0003824">
    <property type="term" value="F:catalytic activity"/>
    <property type="evidence" value="ECO:0007669"/>
    <property type="project" value="InterPro"/>
</dbReference>
<feature type="domain" description="PLD phosphodiesterase" evidence="3">
    <location>
        <begin position="409"/>
        <end position="435"/>
    </location>
</feature>
<dbReference type="PROSITE" id="PS50035">
    <property type="entry name" value="PLD"/>
    <property type="match status" value="2"/>
</dbReference>
<dbReference type="InterPro" id="IPR050874">
    <property type="entry name" value="Diverse_PLD-related"/>
</dbReference>
<dbReference type="PANTHER" id="PTHR10185">
    <property type="entry name" value="PHOSPHOLIPASE D - RELATED"/>
    <property type="match status" value="1"/>
</dbReference>
<proteinExistence type="inferred from homology"/>
<comment type="caution">
    <text evidence="4">The sequence shown here is derived from an EMBL/GenBank/DDBJ whole genome shotgun (WGS) entry which is preliminary data.</text>
</comment>
<dbReference type="CDD" id="cd09106">
    <property type="entry name" value="PLDc_vPLD3_4_5_like_1"/>
    <property type="match status" value="1"/>
</dbReference>
<dbReference type="SMART" id="SM00155">
    <property type="entry name" value="PLDc"/>
    <property type="match status" value="2"/>
</dbReference>
<accession>A0A3M6U2R7</accession>
<evidence type="ECO:0000313" key="5">
    <source>
        <dbReference type="Proteomes" id="UP000275408"/>
    </source>
</evidence>
<dbReference type="Gene3D" id="3.30.870.10">
    <property type="entry name" value="Endonuclease Chain A"/>
    <property type="match status" value="2"/>
</dbReference>
<keyword evidence="2" id="KW-1133">Transmembrane helix</keyword>
<keyword evidence="5" id="KW-1185">Reference proteome</keyword>